<evidence type="ECO:0000256" key="2">
    <source>
        <dbReference type="ARBA" id="ARBA00007466"/>
    </source>
</evidence>
<evidence type="ECO:0000256" key="1">
    <source>
        <dbReference type="ARBA" id="ARBA00004604"/>
    </source>
</evidence>
<evidence type="ECO:0000313" key="10">
    <source>
        <dbReference type="RefSeq" id="XP_010470881.1"/>
    </source>
</evidence>
<comment type="function">
    <text evidence="6">Involved in nucleolar processing of pre-18S ribosomal RNA. Has a role in the nuclear export of 40S pre-ribosomal subunit to the cytoplasm.</text>
</comment>
<evidence type="ECO:0000256" key="7">
    <source>
        <dbReference type="SAM" id="Coils"/>
    </source>
</evidence>
<feature type="compositionally biased region" description="Basic and acidic residues" evidence="8">
    <location>
        <begin position="388"/>
        <end position="402"/>
    </location>
</feature>
<keyword evidence="5" id="KW-0539">Nucleus</keyword>
<evidence type="ECO:0000313" key="9">
    <source>
        <dbReference type="Proteomes" id="UP000694864"/>
    </source>
</evidence>
<dbReference type="RefSeq" id="XP_010470881.1">
    <property type="nucleotide sequence ID" value="XM_010472579.2"/>
</dbReference>
<dbReference type="GeneID" id="104750739"/>
<feature type="compositionally biased region" description="Basic and acidic residues" evidence="8">
    <location>
        <begin position="265"/>
        <end position="300"/>
    </location>
</feature>
<comment type="subcellular location">
    <subcellularLocation>
        <location evidence="1">Nucleus</location>
        <location evidence="1">Nucleolus</location>
    </subcellularLocation>
</comment>
<dbReference type="RefSeq" id="XP_019093934.1">
    <property type="nucleotide sequence ID" value="XM_019238389.1"/>
</dbReference>
<keyword evidence="9" id="KW-1185">Reference proteome</keyword>
<evidence type="ECO:0000256" key="6">
    <source>
        <dbReference type="ARBA" id="ARBA00024695"/>
    </source>
</evidence>
<sequence length="907" mass="104323">MGKDNKTKKKPNKKGERRTGPDAVAMKAKPKKVVNPFESITSRQKFEILGKKRKGEERRISVSRTLAVDKRKNTLEKEYERSLKASVFLDKRIGEQNDELGEFDKGIIRSQRERQLKLAKKSMYNLSDGEEDIYEDGALGGSSVRDDFDSGLLSDEDLQDDDLEASESKRMKHLNRNKQVEASGEEVRHKSKKEVMEEIIMKSKLGRMEKAKQKDEKEKLMDELDKNFESLVNSQAMESLTKPFDVEEEKGNPYVNILNAMAMEIRARPSERTKTPEEIAQKEREKLEDLEEERKKRMQETDELSDGDEETGGEELTKRPMAISGDDLGDSFSVEEEKPKRGWIDDVLEKKDDVDNSESDENDGSSEDSENEEEEEDDDDDDCELDGGDEKQRKVHHLKDWEQSDDELGDELEDEDEDDDEEEVEPTVHKKLKNDDAAPYKGEGLSGTVKQKTNMMKLSSTQRDIPFMIDAPQNFEELLALVEDCSNADVILIVNRIRIAHSIKIKAENRKKMQVFYGILLQYFAVLTSKKPLNYELLNMLVKPLIEMSMEIPYFAAICARQRLLKTRAQFCEAIKNPEDGCWPSLKTLFLLRLWSMIFPCSDFRHAVMTPSILLMCEYLMRCPISSGRDIAIGSFLCSIVLLVAKQSKRFCPEAILFIRTLLMAASDKKSPSSEESEFYHFMELKSLTPLLCIQDDVKEVMPLNFLKIMDEPADSPYFSSDDFRASILSSVCETLRGFVEINGGLSSFPEIFIPISTLLHQIGNQENIPQTLKDKLEDVAKLIETKTEEHHKERKPLSMRKHKPVPIKMVNPKFEENFVQGRDYDPDKYRSDVKKLKRKLKQEAKGAVRELRKDNEFMSTVKAKEKAVHEQERAEKHGKNWAFLQEQEHAFKSGQLGKGKGKKRRR</sequence>
<evidence type="ECO:0000256" key="4">
    <source>
        <dbReference type="ARBA" id="ARBA00022552"/>
    </source>
</evidence>
<proteinExistence type="inferred from homology"/>
<feature type="region of interest" description="Disordered" evidence="8">
    <location>
        <begin position="131"/>
        <end position="195"/>
    </location>
</feature>
<feature type="compositionally biased region" description="Acidic residues" evidence="8">
    <location>
        <begin position="301"/>
        <end position="313"/>
    </location>
</feature>
<feature type="compositionally biased region" description="Basic and acidic residues" evidence="8">
    <location>
        <begin position="185"/>
        <end position="195"/>
    </location>
</feature>
<protein>
    <submittedName>
        <fullName evidence="10">Nucleolar protein 14-like isoform X1</fullName>
    </submittedName>
    <submittedName>
        <fullName evidence="11">Nucleolar protein 14-like isoform X2</fullName>
    </submittedName>
</protein>
<feature type="region of interest" description="Disordered" evidence="8">
    <location>
        <begin position="884"/>
        <end position="907"/>
    </location>
</feature>
<evidence type="ECO:0000256" key="8">
    <source>
        <dbReference type="SAM" id="MobiDB-lite"/>
    </source>
</evidence>
<feature type="compositionally biased region" description="Acidic residues" evidence="8">
    <location>
        <begin position="403"/>
        <end position="425"/>
    </location>
</feature>
<feature type="compositionally biased region" description="Acidic residues" evidence="8">
    <location>
        <begin position="355"/>
        <end position="387"/>
    </location>
</feature>
<dbReference type="PANTHER" id="PTHR23183:SF0">
    <property type="entry name" value="NUCLEOLAR PROTEIN 14"/>
    <property type="match status" value="1"/>
</dbReference>
<reference evidence="9" key="2">
    <citation type="journal article" date="2014" name="Nat. Commun.">
        <title>The emerging biofuel crop Camelina sativa retains a highly undifferentiated hexaploid genome structure.</title>
        <authorList>
            <person name="Kagale S."/>
            <person name="Koh C."/>
            <person name="Nixon J."/>
            <person name="Bollina V."/>
            <person name="Clarke W.E."/>
            <person name="Tuteja R."/>
            <person name="Spillane C."/>
            <person name="Robinson S.J."/>
            <person name="Links M.G."/>
            <person name="Clarke C."/>
            <person name="Higgins E.E."/>
            <person name="Huebert T."/>
            <person name="Sharpe A.G."/>
            <person name="Parkin I.A."/>
        </authorList>
    </citation>
    <scope>NUCLEOTIDE SEQUENCE [LARGE SCALE GENOMIC DNA]</scope>
    <source>
        <strain evidence="9">r\DH55</strain>
    </source>
</reference>
<feature type="compositionally biased region" description="Basic and acidic residues" evidence="8">
    <location>
        <begin position="335"/>
        <end position="354"/>
    </location>
</feature>
<dbReference type="InterPro" id="IPR007276">
    <property type="entry name" value="Nop14"/>
</dbReference>
<feature type="coiled-coil region" evidence="7">
    <location>
        <begin position="207"/>
        <end position="234"/>
    </location>
</feature>
<evidence type="ECO:0000256" key="5">
    <source>
        <dbReference type="ARBA" id="ARBA00023242"/>
    </source>
</evidence>
<dbReference type="Pfam" id="PF04147">
    <property type="entry name" value="Nop14"/>
    <property type="match status" value="1"/>
</dbReference>
<dbReference type="PANTHER" id="PTHR23183">
    <property type="entry name" value="NOP14"/>
    <property type="match status" value="1"/>
</dbReference>
<reference evidence="9" key="1">
    <citation type="journal article" date="1997" name="Nucleic Acids Res.">
        <title>tRNAscan-SE: a program for improved detection of transfer RNA genes in genomic sequence.</title>
        <authorList>
            <person name="Lowe T.M."/>
            <person name="Eddy S.R."/>
        </authorList>
    </citation>
    <scope>NUCLEOTIDE SEQUENCE [LARGE SCALE GENOMIC DNA]</scope>
    <source>
        <strain evidence="9">r\DH55</strain>
    </source>
</reference>
<reference evidence="10 11" key="3">
    <citation type="submission" date="2025-05" db="UniProtKB">
        <authorList>
            <consortium name="RefSeq"/>
        </authorList>
    </citation>
    <scope>IDENTIFICATION</scope>
    <source>
        <tissue evidence="10 11">Leaf</tissue>
    </source>
</reference>
<keyword evidence="7" id="KW-0175">Coiled coil</keyword>
<name>A0ABM0WGS4_CAMSA</name>
<evidence type="ECO:0000313" key="11">
    <source>
        <dbReference type="RefSeq" id="XP_019093934.1"/>
    </source>
</evidence>
<keyword evidence="3" id="KW-0690">Ribosome biogenesis</keyword>
<accession>A0ABM0WGS4</accession>
<feature type="region of interest" description="Disordered" evidence="8">
    <location>
        <begin position="1"/>
        <end position="37"/>
    </location>
</feature>
<feature type="compositionally biased region" description="Acidic residues" evidence="8">
    <location>
        <begin position="154"/>
        <end position="165"/>
    </location>
</feature>
<dbReference type="Proteomes" id="UP000694864">
    <property type="component" value="Chromosome 16"/>
</dbReference>
<evidence type="ECO:0000256" key="3">
    <source>
        <dbReference type="ARBA" id="ARBA00022517"/>
    </source>
</evidence>
<comment type="similarity">
    <text evidence="2">Belongs to the NOP14 family.</text>
</comment>
<gene>
    <name evidence="10 11" type="primary">LOC104750739</name>
</gene>
<feature type="compositionally biased region" description="Basic residues" evidence="8">
    <location>
        <begin position="1"/>
        <end position="12"/>
    </location>
</feature>
<organism evidence="9 10">
    <name type="scientific">Camelina sativa</name>
    <name type="common">False flax</name>
    <name type="synonym">Myagrum sativum</name>
    <dbReference type="NCBI Taxonomy" id="90675"/>
    <lineage>
        <taxon>Eukaryota</taxon>
        <taxon>Viridiplantae</taxon>
        <taxon>Streptophyta</taxon>
        <taxon>Embryophyta</taxon>
        <taxon>Tracheophyta</taxon>
        <taxon>Spermatophyta</taxon>
        <taxon>Magnoliopsida</taxon>
        <taxon>eudicotyledons</taxon>
        <taxon>Gunneridae</taxon>
        <taxon>Pentapetalae</taxon>
        <taxon>rosids</taxon>
        <taxon>malvids</taxon>
        <taxon>Brassicales</taxon>
        <taxon>Brassicaceae</taxon>
        <taxon>Camelineae</taxon>
        <taxon>Camelina</taxon>
    </lineage>
</organism>
<feature type="region of interest" description="Disordered" evidence="8">
    <location>
        <begin position="264"/>
        <end position="447"/>
    </location>
</feature>
<keyword evidence="4" id="KW-0698">rRNA processing</keyword>